<feature type="domain" description="Metallo-beta-lactamase" evidence="3">
    <location>
        <begin position="45"/>
        <end position="229"/>
    </location>
</feature>
<dbReference type="Pfam" id="PF00753">
    <property type="entry name" value="Lactamase_B"/>
    <property type="match status" value="1"/>
</dbReference>
<evidence type="ECO:0000259" key="3">
    <source>
        <dbReference type="SMART" id="SM00849"/>
    </source>
</evidence>
<feature type="chain" id="PRO_5028917840" evidence="2">
    <location>
        <begin position="23"/>
        <end position="301"/>
    </location>
</feature>
<evidence type="ECO:0000256" key="2">
    <source>
        <dbReference type="SAM" id="SignalP"/>
    </source>
</evidence>
<dbReference type="InterPro" id="IPR036866">
    <property type="entry name" value="RibonucZ/Hydroxyglut_hydro"/>
</dbReference>
<dbReference type="EMBL" id="CP058595">
    <property type="protein sequence ID" value="QLG44543.1"/>
    <property type="molecule type" value="Genomic_DNA"/>
</dbReference>
<dbReference type="AlphaFoldDB" id="A0A7H9AME0"/>
<evidence type="ECO:0000313" key="5">
    <source>
        <dbReference type="Proteomes" id="UP000509302"/>
    </source>
</evidence>
<feature type="signal peptide" evidence="2">
    <location>
        <begin position="1"/>
        <end position="22"/>
    </location>
</feature>
<keyword evidence="5" id="KW-1185">Reference proteome</keyword>
<reference evidence="4 5" key="1">
    <citation type="journal article" date="2006" name="Int. J. Syst. Evol. Microbiol.">
        <title>Costertonia aggregata gen. nov., sp. nov., a mesophilic marine bacterium of the family Flavobacteriaceae, isolated from a mature biofilm.</title>
        <authorList>
            <person name="Kwon K.K."/>
            <person name="Lee Y.K."/>
            <person name="Lee H.K."/>
        </authorList>
    </citation>
    <scope>NUCLEOTIDE SEQUENCE [LARGE SCALE GENOMIC DNA]</scope>
    <source>
        <strain evidence="4 5">KCCM 42265</strain>
    </source>
</reference>
<evidence type="ECO:0000256" key="1">
    <source>
        <dbReference type="ARBA" id="ARBA00005250"/>
    </source>
</evidence>
<protein>
    <submittedName>
        <fullName evidence="4">MBL fold metallo-hydrolase</fullName>
    </submittedName>
</protein>
<dbReference type="SMART" id="SM00849">
    <property type="entry name" value="Lactamase_B"/>
    <property type="match status" value="1"/>
</dbReference>
<sequence>MKTKKKFILALSTVCTTLLLNAQQKKVTITVDTLSSQVYMLTGQGGNIGIYVGEDNVFMIDDQFDRLSDMIKTTIAQLTDKPIAFLFNTHMHGDHSGGNAKFNSEHTTLVAHDNVRKRIKSNQKMKLENNTIIKEYYEKMLPEVTFSDDITFHDGDETIMGFHVHNAHTDGDAMIYFMKNNVLHMGDTYFSGRYPFIDLNSGGSITGYIAAHKKALMLIDDETKIIPGHGKPSNKKELETYVGMLEEIKMKIDAEITKGASLNEVKTNSSLSKAYDESHGSGFINPEKLRETFYKSLKSVE</sequence>
<dbReference type="PANTHER" id="PTHR42951">
    <property type="entry name" value="METALLO-BETA-LACTAMASE DOMAIN-CONTAINING"/>
    <property type="match status" value="1"/>
</dbReference>
<dbReference type="Proteomes" id="UP000509302">
    <property type="component" value="Chromosome"/>
</dbReference>
<dbReference type="PANTHER" id="PTHR42951:SF4">
    <property type="entry name" value="ACYL-COENZYME A THIOESTERASE MBLAC2"/>
    <property type="match status" value="1"/>
</dbReference>
<dbReference type="SUPFAM" id="SSF56281">
    <property type="entry name" value="Metallo-hydrolase/oxidoreductase"/>
    <property type="match status" value="1"/>
</dbReference>
<keyword evidence="4" id="KW-0378">Hydrolase</keyword>
<evidence type="ECO:0000313" key="4">
    <source>
        <dbReference type="EMBL" id="QLG44543.1"/>
    </source>
</evidence>
<organism evidence="4 5">
    <name type="scientific">Costertonia aggregata</name>
    <dbReference type="NCBI Taxonomy" id="343403"/>
    <lineage>
        <taxon>Bacteria</taxon>
        <taxon>Pseudomonadati</taxon>
        <taxon>Bacteroidota</taxon>
        <taxon>Flavobacteriia</taxon>
        <taxon>Flavobacteriales</taxon>
        <taxon>Flavobacteriaceae</taxon>
        <taxon>Costertonia</taxon>
    </lineage>
</organism>
<dbReference type="GO" id="GO:0017001">
    <property type="term" value="P:antibiotic catabolic process"/>
    <property type="evidence" value="ECO:0007669"/>
    <property type="project" value="UniProtKB-ARBA"/>
</dbReference>
<gene>
    <name evidence="4" type="ORF">HYG79_04015</name>
</gene>
<dbReference type="InterPro" id="IPR001279">
    <property type="entry name" value="Metallo-B-lactamas"/>
</dbReference>
<dbReference type="GO" id="GO:0016787">
    <property type="term" value="F:hydrolase activity"/>
    <property type="evidence" value="ECO:0007669"/>
    <property type="project" value="UniProtKB-KW"/>
</dbReference>
<dbReference type="Gene3D" id="3.60.15.10">
    <property type="entry name" value="Ribonuclease Z/Hydroxyacylglutathione hydrolase-like"/>
    <property type="match status" value="1"/>
</dbReference>
<accession>A0A7H9AME0</accession>
<dbReference type="InterPro" id="IPR050855">
    <property type="entry name" value="NDM-1-like"/>
</dbReference>
<comment type="similarity">
    <text evidence="1">Belongs to the metallo-beta-lactamase superfamily. Class-B beta-lactamase family.</text>
</comment>
<proteinExistence type="inferred from homology"/>
<dbReference type="KEGG" id="cagg:HYG79_04015"/>
<dbReference type="RefSeq" id="WP_179240877.1">
    <property type="nucleotide sequence ID" value="NZ_CP058595.1"/>
</dbReference>
<name>A0A7H9AME0_9FLAO</name>
<keyword evidence="2" id="KW-0732">Signal</keyword>
<dbReference type="CDD" id="cd16282">
    <property type="entry name" value="metallo-hydrolase-like_MBL-fold"/>
    <property type="match status" value="1"/>
</dbReference>